<accession>A0AAD4LZC7</accession>
<dbReference type="AlphaFoldDB" id="A0AAD4LZC7"/>
<proteinExistence type="predicted"/>
<evidence type="ECO:0000256" key="1">
    <source>
        <dbReference type="SAM" id="Phobius"/>
    </source>
</evidence>
<organism evidence="2 3">
    <name type="scientific">Multifurca ochricompacta</name>
    <dbReference type="NCBI Taxonomy" id="376703"/>
    <lineage>
        <taxon>Eukaryota</taxon>
        <taxon>Fungi</taxon>
        <taxon>Dikarya</taxon>
        <taxon>Basidiomycota</taxon>
        <taxon>Agaricomycotina</taxon>
        <taxon>Agaricomycetes</taxon>
        <taxon>Russulales</taxon>
        <taxon>Russulaceae</taxon>
        <taxon>Multifurca</taxon>
    </lineage>
</organism>
<sequence>MLGPVCIVIVYMDLPSPWPIVVVVVTLGRCKQHRVYCCINLIFFLVSTYRTCIFFSFFLFPVPSIAYII</sequence>
<keyword evidence="1" id="KW-0812">Transmembrane</keyword>
<name>A0AAD4LZC7_9AGAM</name>
<gene>
    <name evidence="2" type="ORF">B0F90DRAFT_1355022</name>
</gene>
<feature type="transmembrane region" description="Helical" evidence="1">
    <location>
        <begin position="6"/>
        <end position="28"/>
    </location>
</feature>
<dbReference type="Proteomes" id="UP001203297">
    <property type="component" value="Unassembled WGS sequence"/>
</dbReference>
<comment type="caution">
    <text evidence="2">The sequence shown here is derived from an EMBL/GenBank/DDBJ whole genome shotgun (WGS) entry which is preliminary data.</text>
</comment>
<feature type="transmembrane region" description="Helical" evidence="1">
    <location>
        <begin position="35"/>
        <end position="60"/>
    </location>
</feature>
<reference evidence="2" key="1">
    <citation type="journal article" date="2022" name="New Phytol.">
        <title>Evolutionary transition to the ectomycorrhizal habit in the genomes of a hyperdiverse lineage of mushroom-forming fungi.</title>
        <authorList>
            <person name="Looney B."/>
            <person name="Miyauchi S."/>
            <person name="Morin E."/>
            <person name="Drula E."/>
            <person name="Courty P.E."/>
            <person name="Kohler A."/>
            <person name="Kuo A."/>
            <person name="LaButti K."/>
            <person name="Pangilinan J."/>
            <person name="Lipzen A."/>
            <person name="Riley R."/>
            <person name="Andreopoulos W."/>
            <person name="He G."/>
            <person name="Johnson J."/>
            <person name="Nolan M."/>
            <person name="Tritt A."/>
            <person name="Barry K.W."/>
            <person name="Grigoriev I.V."/>
            <person name="Nagy L.G."/>
            <person name="Hibbett D."/>
            <person name="Henrissat B."/>
            <person name="Matheny P.B."/>
            <person name="Labbe J."/>
            <person name="Martin F.M."/>
        </authorList>
    </citation>
    <scope>NUCLEOTIDE SEQUENCE</scope>
    <source>
        <strain evidence="2">BPL690</strain>
    </source>
</reference>
<evidence type="ECO:0000313" key="2">
    <source>
        <dbReference type="EMBL" id="KAI0293719.1"/>
    </source>
</evidence>
<protein>
    <submittedName>
        <fullName evidence="2">Uncharacterized protein</fullName>
    </submittedName>
</protein>
<keyword evidence="1" id="KW-0472">Membrane</keyword>
<keyword evidence="1" id="KW-1133">Transmembrane helix</keyword>
<dbReference type="EMBL" id="WTXG01000089">
    <property type="protein sequence ID" value="KAI0293719.1"/>
    <property type="molecule type" value="Genomic_DNA"/>
</dbReference>
<keyword evidence="3" id="KW-1185">Reference proteome</keyword>
<evidence type="ECO:0000313" key="3">
    <source>
        <dbReference type="Proteomes" id="UP001203297"/>
    </source>
</evidence>